<dbReference type="EMBL" id="CM056814">
    <property type="protein sequence ID" value="KAJ8626620.1"/>
    <property type="molecule type" value="Genomic_DNA"/>
</dbReference>
<evidence type="ECO:0000313" key="1">
    <source>
        <dbReference type="EMBL" id="KAJ8626620.1"/>
    </source>
</evidence>
<keyword evidence="2" id="KW-1185">Reference proteome</keyword>
<accession>A0ACC2KZX6</accession>
<gene>
    <name evidence="1" type="ORF">MRB53_019927</name>
</gene>
<organism evidence="1 2">
    <name type="scientific">Persea americana</name>
    <name type="common">Avocado</name>
    <dbReference type="NCBI Taxonomy" id="3435"/>
    <lineage>
        <taxon>Eukaryota</taxon>
        <taxon>Viridiplantae</taxon>
        <taxon>Streptophyta</taxon>
        <taxon>Embryophyta</taxon>
        <taxon>Tracheophyta</taxon>
        <taxon>Spermatophyta</taxon>
        <taxon>Magnoliopsida</taxon>
        <taxon>Magnoliidae</taxon>
        <taxon>Laurales</taxon>
        <taxon>Lauraceae</taxon>
        <taxon>Persea</taxon>
    </lineage>
</organism>
<evidence type="ECO:0000313" key="2">
    <source>
        <dbReference type="Proteomes" id="UP001234297"/>
    </source>
</evidence>
<protein>
    <submittedName>
        <fullName evidence="1">Uncharacterized protein</fullName>
    </submittedName>
</protein>
<proteinExistence type="predicted"/>
<sequence>MLPLPPQAVDSLDCVICGDVPFYFSGLFLLQGGWGRGVTGLWVRAGISIAKLLKRILLLPLPPQVVDSLNLYCLWRCTFLLLRLVSTGRRMGAEVLLVYDSKPEFLLQSSSRGYSNVSV</sequence>
<name>A0ACC2KZX6_PERAE</name>
<reference evidence="1 2" key="1">
    <citation type="journal article" date="2022" name="Hortic Res">
        <title>A haplotype resolved chromosomal level avocado genome allows analysis of novel avocado genes.</title>
        <authorList>
            <person name="Nath O."/>
            <person name="Fletcher S.J."/>
            <person name="Hayward A."/>
            <person name="Shaw L.M."/>
            <person name="Masouleh A.K."/>
            <person name="Furtado A."/>
            <person name="Henry R.J."/>
            <person name="Mitter N."/>
        </authorList>
    </citation>
    <scope>NUCLEOTIDE SEQUENCE [LARGE SCALE GENOMIC DNA]</scope>
    <source>
        <strain evidence="2">cv. Hass</strain>
    </source>
</reference>
<dbReference type="Proteomes" id="UP001234297">
    <property type="component" value="Chromosome 6"/>
</dbReference>
<comment type="caution">
    <text evidence="1">The sequence shown here is derived from an EMBL/GenBank/DDBJ whole genome shotgun (WGS) entry which is preliminary data.</text>
</comment>